<organism evidence="2 3">
    <name type="scientific">Argiope bruennichi</name>
    <name type="common">Wasp spider</name>
    <name type="synonym">Aranea bruennichi</name>
    <dbReference type="NCBI Taxonomy" id="94029"/>
    <lineage>
        <taxon>Eukaryota</taxon>
        <taxon>Metazoa</taxon>
        <taxon>Ecdysozoa</taxon>
        <taxon>Arthropoda</taxon>
        <taxon>Chelicerata</taxon>
        <taxon>Arachnida</taxon>
        <taxon>Araneae</taxon>
        <taxon>Araneomorphae</taxon>
        <taxon>Entelegynae</taxon>
        <taxon>Araneoidea</taxon>
        <taxon>Araneidae</taxon>
        <taxon>Argiope</taxon>
    </lineage>
</organism>
<protein>
    <submittedName>
        <fullName evidence="2">Uncharacterized protein</fullName>
    </submittedName>
</protein>
<feature type="compositionally biased region" description="Basic and acidic residues" evidence="1">
    <location>
        <begin position="148"/>
        <end position="158"/>
    </location>
</feature>
<evidence type="ECO:0000313" key="3">
    <source>
        <dbReference type="Proteomes" id="UP000807504"/>
    </source>
</evidence>
<dbReference type="EMBL" id="JABXBU010000015">
    <property type="protein sequence ID" value="KAF8788209.1"/>
    <property type="molecule type" value="Genomic_DNA"/>
</dbReference>
<feature type="region of interest" description="Disordered" evidence="1">
    <location>
        <begin position="138"/>
        <end position="158"/>
    </location>
</feature>
<evidence type="ECO:0000313" key="2">
    <source>
        <dbReference type="EMBL" id="KAF8788209.1"/>
    </source>
</evidence>
<gene>
    <name evidence="2" type="ORF">HNY73_009740</name>
</gene>
<feature type="region of interest" description="Disordered" evidence="1">
    <location>
        <begin position="223"/>
        <end position="251"/>
    </location>
</feature>
<reference evidence="2" key="1">
    <citation type="journal article" date="2020" name="bioRxiv">
        <title>Chromosome-level reference genome of the European wasp spider Argiope bruennichi: a resource for studies on range expansion and evolutionary adaptation.</title>
        <authorList>
            <person name="Sheffer M.M."/>
            <person name="Hoppe A."/>
            <person name="Krehenwinkel H."/>
            <person name="Uhl G."/>
            <person name="Kuss A.W."/>
            <person name="Jensen L."/>
            <person name="Jensen C."/>
            <person name="Gillespie R.G."/>
            <person name="Hoff K.J."/>
            <person name="Prost S."/>
        </authorList>
    </citation>
    <scope>NUCLEOTIDE SEQUENCE</scope>
</reference>
<feature type="compositionally biased region" description="Polar residues" evidence="1">
    <location>
        <begin position="346"/>
        <end position="357"/>
    </location>
</feature>
<dbReference type="AlphaFoldDB" id="A0A8T0FFJ3"/>
<reference evidence="2" key="2">
    <citation type="submission" date="2020-06" db="EMBL/GenBank/DDBJ databases">
        <authorList>
            <person name="Sheffer M."/>
        </authorList>
    </citation>
    <scope>NUCLEOTIDE SEQUENCE</scope>
</reference>
<feature type="region of interest" description="Disordered" evidence="1">
    <location>
        <begin position="338"/>
        <end position="371"/>
    </location>
</feature>
<proteinExistence type="predicted"/>
<name>A0A8T0FFJ3_ARGBR</name>
<sequence length="468" mass="52839">MDQYPCRRCGKTVAHNENHPCFLHKKFDYTYSLQWPVESDKIHDEVKDKSTDNSNDGSRCLSGAAVQNKNKKSELMNLSLFQNNERVNSLSSKDNSCMTFSENFINEQLTNSCDSSYYDPISDVQIIEVQTNENASFTASSENVEYAHSPENDQRETDENMIVVIGSGGVDLQNQRGSDNNNFSGTAKSTVNPDLSPGSNEQKNGKGQVAEDVKDENISLQMHSQGHNNNENEHISSTKEDKAVAEPSGFCPRKKKFPETFSRKDTLKMTRVRITLAVPQEIGLQVFHITASSNRNKHHDEIKTTHPGRIRMTVPVCYVQFRQNENTIELMNCAVQNNEKEKSLSSKENIGKTFSENSGKEQQRTPSDSSYFNPFSNAQLIEVQTNENASFTTSSGNVVSGYRTENNQCEAYEKMIVVTRASAIDMQKQIGSDLMHATTDEEYKMSLEKRKWQTLNNDKNSFMDSLEL</sequence>
<accession>A0A8T0FFJ3</accession>
<evidence type="ECO:0000256" key="1">
    <source>
        <dbReference type="SAM" id="MobiDB-lite"/>
    </source>
</evidence>
<feature type="compositionally biased region" description="Polar residues" evidence="1">
    <location>
        <begin position="172"/>
        <end position="202"/>
    </location>
</feature>
<keyword evidence="3" id="KW-1185">Reference proteome</keyword>
<dbReference type="Proteomes" id="UP000807504">
    <property type="component" value="Unassembled WGS sequence"/>
</dbReference>
<feature type="region of interest" description="Disordered" evidence="1">
    <location>
        <begin position="170"/>
        <end position="211"/>
    </location>
</feature>
<comment type="caution">
    <text evidence="2">The sequence shown here is derived from an EMBL/GenBank/DDBJ whole genome shotgun (WGS) entry which is preliminary data.</text>
</comment>
<feature type="compositionally biased region" description="Basic and acidic residues" evidence="1">
    <location>
        <begin position="230"/>
        <end position="244"/>
    </location>
</feature>